<dbReference type="GO" id="GO:0008233">
    <property type="term" value="F:peptidase activity"/>
    <property type="evidence" value="ECO:0007669"/>
    <property type="project" value="UniProtKB-KW"/>
</dbReference>
<evidence type="ECO:0000256" key="2">
    <source>
        <dbReference type="SAM" id="MobiDB-lite"/>
    </source>
</evidence>
<keyword evidence="5" id="KW-0645">Protease</keyword>
<keyword evidence="3" id="KW-0472">Membrane</keyword>
<dbReference type="GO" id="GO:0006508">
    <property type="term" value="P:proteolysis"/>
    <property type="evidence" value="ECO:0007669"/>
    <property type="project" value="UniProtKB-KW"/>
</dbReference>
<dbReference type="HOGENOM" id="CLU_028182_0_0_0"/>
<keyword evidence="5" id="KW-0378">Hydrolase</keyword>
<protein>
    <submittedName>
        <fullName evidence="5">Membrane protease subunit, stomatin/prohibitin</fullName>
    </submittedName>
</protein>
<dbReference type="PANTHER" id="PTHR42911:SF1">
    <property type="entry name" value="MODULATOR OF FTSH PROTEASE HFLC"/>
    <property type="match status" value="1"/>
</dbReference>
<dbReference type="Gene3D" id="3.30.479.30">
    <property type="entry name" value="Band 7 domain"/>
    <property type="match status" value="1"/>
</dbReference>
<accession>H0UIU3</accession>
<dbReference type="EMBL" id="CM001376">
    <property type="protein sequence ID" value="EHM12737.1"/>
    <property type="molecule type" value="Genomic_DNA"/>
</dbReference>
<proteinExistence type="inferred from homology"/>
<feature type="transmembrane region" description="Helical" evidence="3">
    <location>
        <begin position="36"/>
        <end position="56"/>
    </location>
</feature>
<evidence type="ECO:0000313" key="6">
    <source>
        <dbReference type="Proteomes" id="UP000003806"/>
    </source>
</evidence>
<feature type="transmembrane region" description="Helical" evidence="3">
    <location>
        <begin position="180"/>
        <end position="204"/>
    </location>
</feature>
<evidence type="ECO:0000313" key="5">
    <source>
        <dbReference type="EMBL" id="EHM12737.1"/>
    </source>
</evidence>
<dbReference type="InterPro" id="IPR001107">
    <property type="entry name" value="Band_7"/>
</dbReference>
<feature type="transmembrane region" description="Helical" evidence="3">
    <location>
        <begin position="155"/>
        <end position="174"/>
    </location>
</feature>
<dbReference type="CDD" id="cd03404">
    <property type="entry name" value="SPFH_HflK"/>
    <property type="match status" value="1"/>
</dbReference>
<dbReference type="eggNOG" id="COG0330">
    <property type="taxonomic scope" value="Bacteria"/>
</dbReference>
<feature type="domain" description="Band 7" evidence="4">
    <location>
        <begin position="264"/>
        <end position="447"/>
    </location>
</feature>
<feature type="compositionally biased region" description="Low complexity" evidence="2">
    <location>
        <begin position="573"/>
        <end position="598"/>
    </location>
</feature>
<dbReference type="InterPro" id="IPR036013">
    <property type="entry name" value="Band_7/SPFH_dom_sf"/>
</dbReference>
<dbReference type="GO" id="GO:0016020">
    <property type="term" value="C:membrane"/>
    <property type="evidence" value="ECO:0007669"/>
    <property type="project" value="InterPro"/>
</dbReference>
<dbReference type="PANTHER" id="PTHR42911">
    <property type="entry name" value="MODULATOR OF FTSH PROTEASE HFLC"/>
    <property type="match status" value="1"/>
</dbReference>
<gene>
    <name evidence="5" type="ORF">JonanDRAFT_0318</name>
</gene>
<comment type="similarity">
    <text evidence="1">Belongs to the band 7/mec-2 family. HflK subfamily.</text>
</comment>
<feature type="transmembrane region" description="Helical" evidence="3">
    <location>
        <begin position="113"/>
        <end position="135"/>
    </location>
</feature>
<feature type="transmembrane region" description="Helical" evidence="3">
    <location>
        <begin position="249"/>
        <end position="267"/>
    </location>
</feature>
<dbReference type="SMART" id="SM00244">
    <property type="entry name" value="PHB"/>
    <property type="match status" value="1"/>
</dbReference>
<name>H0UIU3_9BACT</name>
<evidence type="ECO:0000256" key="3">
    <source>
        <dbReference type="SAM" id="Phobius"/>
    </source>
</evidence>
<dbReference type="STRING" id="885272.JonanDRAFT_0318"/>
<keyword evidence="3" id="KW-0812">Transmembrane</keyword>
<dbReference type="InterPro" id="IPR010201">
    <property type="entry name" value="HflK"/>
</dbReference>
<keyword evidence="6" id="KW-1185">Reference proteome</keyword>
<feature type="region of interest" description="Disordered" evidence="2">
    <location>
        <begin position="563"/>
        <end position="598"/>
    </location>
</feature>
<dbReference type="SUPFAM" id="SSF117892">
    <property type="entry name" value="Band 7/SPFH domain"/>
    <property type="match status" value="1"/>
</dbReference>
<feature type="transmembrane region" description="Helical" evidence="3">
    <location>
        <begin position="77"/>
        <end position="101"/>
    </location>
</feature>
<dbReference type="OrthoDB" id="193573at2"/>
<dbReference type="Proteomes" id="UP000003806">
    <property type="component" value="Chromosome"/>
</dbReference>
<dbReference type="RefSeq" id="WP_008522516.1">
    <property type="nucleotide sequence ID" value="NZ_CM001376.1"/>
</dbReference>
<organism evidence="5 6">
    <name type="scientific">Jonquetella anthropi DSM 22815</name>
    <dbReference type="NCBI Taxonomy" id="885272"/>
    <lineage>
        <taxon>Bacteria</taxon>
        <taxon>Thermotogati</taxon>
        <taxon>Synergistota</taxon>
        <taxon>Synergistia</taxon>
        <taxon>Synergistales</taxon>
        <taxon>Dethiosulfovibrionaceae</taxon>
        <taxon>Jonquetella</taxon>
    </lineage>
</organism>
<dbReference type="AlphaFoldDB" id="H0UIU3"/>
<keyword evidence="3" id="KW-1133">Transmembrane helix</keyword>
<sequence>MKNISTGQRRLAAILGLSLAGFVSLAVQNRTGLAMFFAGSLLAFAQCGALLASDELRRLFGPSDREDATRKKTVVPPWLRTLGAIVPLVLLAAVWSWFFLIVGDLPPQETLSWLDGILAVVPLLVSILLASWWRLFEDDVADGALIGAFLRADRVIFGILAGGAALFIWTGVSISLPVRIAFILLWAYALVSFAVGAVGFVLSLRSGNDAQFAMAGRLFGGSTLVDQLSAHTGLSLHSLWSLGYLRKKLPLTALAVAGIIWYATGFVEVGPGQQAAVYHFGRLSAHNITGPGFHMVPPWPLGRVEVFNTDRIQAQEVGFQPNQSKDFLWAQSHSTDEMSLVTGGGKELAAINLIVKWRIGDLFSYLTNYADPERQLIAQSYRLLVQETASSDLDTLISKRRHDLSERVMNGLRDFCNKNALGLQVEDVVVKSIHPPIEIGSVYQSVVSAQIDKATARLAAQGDADAAIAGAQSDGKRMLDDAKAESELKNADAKSEATSYLASREAYHSSPACYEFTKTMAALTQALAGRKLYLLGDGVAPERLILSNGQSQLTGADGAALDSTLYQDGQNGSAGAASTAPSAASGQAAGSPASTERK</sequence>
<evidence type="ECO:0000259" key="4">
    <source>
        <dbReference type="SMART" id="SM00244"/>
    </source>
</evidence>
<reference evidence="5 6" key="1">
    <citation type="submission" date="2011-11" db="EMBL/GenBank/DDBJ databases">
        <title>The Noncontiguous Finished genome of Jonquetella anthropi DSM 22815.</title>
        <authorList>
            <consortium name="US DOE Joint Genome Institute (JGI-PGF)"/>
            <person name="Lucas S."/>
            <person name="Copeland A."/>
            <person name="Lapidus A."/>
            <person name="Glavina del Rio T."/>
            <person name="Dalin E."/>
            <person name="Tice H."/>
            <person name="Bruce D."/>
            <person name="Goodwin L."/>
            <person name="Pitluck S."/>
            <person name="Peters L."/>
            <person name="Mikhailova N."/>
            <person name="Held B."/>
            <person name="Kyrpides N."/>
            <person name="Mavromatis K."/>
            <person name="Ivanova N."/>
            <person name="Markowitz V."/>
            <person name="Cheng J.-F."/>
            <person name="Hugenholtz P."/>
            <person name="Woyke T."/>
            <person name="Wu D."/>
            <person name="Gronow S."/>
            <person name="Wellnitz S."/>
            <person name="Brambilla E."/>
            <person name="Klenk H.-P."/>
            <person name="Eisen J.A."/>
        </authorList>
    </citation>
    <scope>NUCLEOTIDE SEQUENCE [LARGE SCALE GENOMIC DNA]</scope>
    <source>
        <strain evidence="5 6">DSM 22815</strain>
    </source>
</reference>
<dbReference type="Pfam" id="PF01145">
    <property type="entry name" value="Band_7"/>
    <property type="match status" value="1"/>
</dbReference>
<evidence type="ECO:0000256" key="1">
    <source>
        <dbReference type="ARBA" id="ARBA00006971"/>
    </source>
</evidence>